<evidence type="ECO:0000256" key="2">
    <source>
        <dbReference type="ARBA" id="ARBA00006671"/>
    </source>
</evidence>
<evidence type="ECO:0000256" key="4">
    <source>
        <dbReference type="ARBA" id="ARBA00023263"/>
    </source>
</evidence>
<keyword evidence="3 5" id="KW-0732">Signal</keyword>
<comment type="caution">
    <text evidence="7">The sequence shown here is derived from an EMBL/GenBank/DDBJ whole genome shotgun (WGS) entry which is preliminary data.</text>
</comment>
<protein>
    <submittedName>
        <fullName evidence="7">Fimbrial subunit</fullName>
    </submittedName>
</protein>
<evidence type="ECO:0000256" key="5">
    <source>
        <dbReference type="SAM" id="SignalP"/>
    </source>
</evidence>
<dbReference type="GO" id="GO:0043709">
    <property type="term" value="P:cell adhesion involved in single-species biofilm formation"/>
    <property type="evidence" value="ECO:0007669"/>
    <property type="project" value="TreeGrafter"/>
</dbReference>
<feature type="chain" id="PRO_5041268790" evidence="5">
    <location>
        <begin position="36"/>
        <end position="334"/>
    </location>
</feature>
<reference evidence="7 8" key="1">
    <citation type="submission" date="2015-03" db="EMBL/GenBank/DDBJ databases">
        <authorList>
            <consortium name="Pathogen Informatics"/>
            <person name="Murphy D."/>
        </authorList>
    </citation>
    <scope>NUCLEOTIDE SEQUENCE [LARGE SCALE GENOMIC DNA]</scope>
    <source>
        <strain evidence="7 8">FE82747</strain>
    </source>
</reference>
<evidence type="ECO:0000313" key="7">
    <source>
        <dbReference type="EMBL" id="CNH67655.1"/>
    </source>
</evidence>
<comment type="similarity">
    <text evidence="2">Belongs to the fimbrial protein family.</text>
</comment>
<dbReference type="Gene3D" id="2.60.40.3310">
    <property type="match status" value="1"/>
</dbReference>
<dbReference type="EMBL" id="CQBM01000001">
    <property type="protein sequence ID" value="CNH67655.1"/>
    <property type="molecule type" value="Genomic_DNA"/>
</dbReference>
<comment type="subcellular location">
    <subcellularLocation>
        <location evidence="1">Fimbrium</location>
    </subcellularLocation>
</comment>
<dbReference type="Pfam" id="PF00419">
    <property type="entry name" value="Fimbrial"/>
    <property type="match status" value="1"/>
</dbReference>
<dbReference type="GO" id="GO:0009289">
    <property type="term" value="C:pilus"/>
    <property type="evidence" value="ECO:0007669"/>
    <property type="project" value="UniProtKB-SubCell"/>
</dbReference>
<dbReference type="Gene3D" id="2.60.40.1090">
    <property type="entry name" value="Fimbrial-type adhesion domain"/>
    <property type="match status" value="1"/>
</dbReference>
<name>A0AA36LKE9_YERMO</name>
<dbReference type="InterPro" id="IPR036937">
    <property type="entry name" value="Adhesion_dom_fimbrial_sf"/>
</dbReference>
<dbReference type="AlphaFoldDB" id="A0AA36LKE9"/>
<dbReference type="InterPro" id="IPR008966">
    <property type="entry name" value="Adhesion_dom_sf"/>
</dbReference>
<dbReference type="InterPro" id="IPR000259">
    <property type="entry name" value="Adhesion_dom_fimbrial"/>
</dbReference>
<organism evidence="7 8">
    <name type="scientific">Yersinia mollaretii</name>
    <dbReference type="NCBI Taxonomy" id="33060"/>
    <lineage>
        <taxon>Bacteria</taxon>
        <taxon>Pseudomonadati</taxon>
        <taxon>Pseudomonadota</taxon>
        <taxon>Gammaproteobacteria</taxon>
        <taxon>Enterobacterales</taxon>
        <taxon>Yersiniaceae</taxon>
        <taxon>Yersinia</taxon>
    </lineage>
</organism>
<dbReference type="RefSeq" id="WP_253271843.1">
    <property type="nucleotide sequence ID" value="NZ_CABMMJ010000001.1"/>
</dbReference>
<proteinExistence type="inferred from homology"/>
<feature type="domain" description="Fimbrial-type adhesion" evidence="6">
    <location>
        <begin position="199"/>
        <end position="334"/>
    </location>
</feature>
<evidence type="ECO:0000256" key="1">
    <source>
        <dbReference type="ARBA" id="ARBA00004561"/>
    </source>
</evidence>
<feature type="signal peptide" evidence="5">
    <location>
        <begin position="1"/>
        <end position="35"/>
    </location>
</feature>
<dbReference type="Proteomes" id="UP000040841">
    <property type="component" value="Unassembled WGS sequence"/>
</dbReference>
<dbReference type="PANTHER" id="PTHR33420">
    <property type="entry name" value="FIMBRIAL SUBUNIT ELFA-RELATED"/>
    <property type="match status" value="1"/>
</dbReference>
<evidence type="ECO:0000313" key="8">
    <source>
        <dbReference type="Proteomes" id="UP000040841"/>
    </source>
</evidence>
<dbReference type="PANTHER" id="PTHR33420:SF12">
    <property type="entry name" value="FIMBRIN-LIKE PROTEIN FIMI-RELATED"/>
    <property type="match status" value="1"/>
</dbReference>
<accession>A0AA36LKE9</accession>
<keyword evidence="4" id="KW-0281">Fimbrium</keyword>
<evidence type="ECO:0000256" key="3">
    <source>
        <dbReference type="ARBA" id="ARBA00022729"/>
    </source>
</evidence>
<evidence type="ECO:0000259" key="6">
    <source>
        <dbReference type="Pfam" id="PF00419"/>
    </source>
</evidence>
<dbReference type="SUPFAM" id="SSF49401">
    <property type="entry name" value="Bacterial adhesins"/>
    <property type="match status" value="1"/>
</dbReference>
<gene>
    <name evidence="7" type="ORF">ERS008502_01122</name>
</gene>
<dbReference type="InterPro" id="IPR050263">
    <property type="entry name" value="Bact_Fimbrial_Adh_Pro"/>
</dbReference>
<sequence>MFHFKSIKAKGFTRLSQLILICGGLVLLAPATAIAAVDCQVSSKNNSFSYLSIDISKPVNEQNIAQTTTTHFGCSIDSFYIKLSPNKPQILGLAGVYATNLRGVGISYQINTNSQCNNRDHQYLTPDVILHCIQENYYAEFKVDISIVKLTENYEAGLITDYPKFNIMYNNQRYGFASAKPINDIFAPLNSIPVEQHGCTIYTPNLNFNLGRQQQKDFTGIGPIGSEQTKQIALKCHPNTKYSLQVNGDAEPGHPGVIKLTPGAGAATGVGVQLLTGLNKEPVVLGVAKEMGTTAASGTDIKENIDITARYYQTSPTITPGSANASATYTMTYQ</sequence>